<comment type="caution">
    <text evidence="8">The sequence shown here is derived from an EMBL/GenBank/DDBJ whole genome shotgun (WGS) entry which is preliminary data.</text>
</comment>
<dbReference type="Pfam" id="PF03462">
    <property type="entry name" value="PCRF"/>
    <property type="match status" value="1"/>
</dbReference>
<dbReference type="InterPro" id="IPR000352">
    <property type="entry name" value="Pep_chain_release_fac_I"/>
</dbReference>
<dbReference type="AlphaFoldDB" id="A0A1G2HR41"/>
<comment type="PTM">
    <text evidence="4">Methylated by PrmC. Methylation increases the termination efficiency of RF2.</text>
</comment>
<comment type="similarity">
    <text evidence="1 4">Belongs to the prokaryotic/mitochondrial release factor family.</text>
</comment>
<dbReference type="EMBL" id="MHOO01000003">
    <property type="protein sequence ID" value="OGZ64700.1"/>
    <property type="molecule type" value="Genomic_DNA"/>
</dbReference>
<dbReference type="Gene3D" id="3.30.160.20">
    <property type="match status" value="1"/>
</dbReference>
<dbReference type="InterPro" id="IPR045853">
    <property type="entry name" value="Pep_chain_release_fac_I_sf"/>
</dbReference>
<evidence type="ECO:0000256" key="5">
    <source>
        <dbReference type="NCBIfam" id="TIGR00020"/>
    </source>
</evidence>
<dbReference type="HAMAP" id="MF_00094">
    <property type="entry name" value="Rel_fac_2"/>
    <property type="match status" value="1"/>
</dbReference>
<dbReference type="NCBIfam" id="TIGR00020">
    <property type="entry name" value="prfB"/>
    <property type="match status" value="1"/>
</dbReference>
<keyword evidence="6" id="KW-0175">Coiled coil</keyword>
<reference evidence="8 9" key="1">
    <citation type="journal article" date="2016" name="Nat. Commun.">
        <title>Thousands of microbial genomes shed light on interconnected biogeochemical processes in an aquifer system.</title>
        <authorList>
            <person name="Anantharaman K."/>
            <person name="Brown C.T."/>
            <person name="Hug L.A."/>
            <person name="Sharon I."/>
            <person name="Castelle C.J."/>
            <person name="Probst A.J."/>
            <person name="Thomas B.C."/>
            <person name="Singh A."/>
            <person name="Wilkins M.J."/>
            <person name="Karaoz U."/>
            <person name="Brodie E.L."/>
            <person name="Williams K.H."/>
            <person name="Hubbard S.S."/>
            <person name="Banfield J.F."/>
        </authorList>
    </citation>
    <scope>NUCLEOTIDE SEQUENCE [LARGE SCALE GENOMIC DNA]</scope>
</reference>
<dbReference type="Gene3D" id="3.30.70.1660">
    <property type="match status" value="1"/>
</dbReference>
<evidence type="ECO:0000313" key="8">
    <source>
        <dbReference type="EMBL" id="OGZ64700.1"/>
    </source>
</evidence>
<protein>
    <recommendedName>
        <fullName evidence="4 5">Peptide chain release factor 2</fullName>
        <shortName evidence="4">RF-2</shortName>
    </recommendedName>
</protein>
<keyword evidence="3 4" id="KW-0648">Protein biosynthesis</keyword>
<dbReference type="GO" id="GO:0016149">
    <property type="term" value="F:translation release factor activity, codon specific"/>
    <property type="evidence" value="ECO:0007669"/>
    <property type="project" value="UniProtKB-UniRule"/>
</dbReference>
<dbReference type="PANTHER" id="PTHR43116:SF3">
    <property type="entry name" value="CLASS I PEPTIDE CHAIN RELEASE FACTOR"/>
    <property type="match status" value="1"/>
</dbReference>
<name>A0A1G2HR41_9BACT</name>
<dbReference type="PROSITE" id="PS00745">
    <property type="entry name" value="RF_PROK_I"/>
    <property type="match status" value="1"/>
</dbReference>
<evidence type="ECO:0000256" key="6">
    <source>
        <dbReference type="SAM" id="Coils"/>
    </source>
</evidence>
<dbReference type="SUPFAM" id="SSF75620">
    <property type="entry name" value="Release factor"/>
    <property type="match status" value="1"/>
</dbReference>
<evidence type="ECO:0000256" key="4">
    <source>
        <dbReference type="HAMAP-Rule" id="MF_00094"/>
    </source>
</evidence>
<feature type="coiled-coil region" evidence="6">
    <location>
        <begin position="17"/>
        <end position="64"/>
    </location>
</feature>
<dbReference type="FunFam" id="3.30.160.20:FF:000004">
    <property type="entry name" value="Peptide chain release factor 1"/>
    <property type="match status" value="1"/>
</dbReference>
<dbReference type="SMART" id="SM00937">
    <property type="entry name" value="PCRF"/>
    <property type="match status" value="1"/>
</dbReference>
<dbReference type="GO" id="GO:0005737">
    <property type="term" value="C:cytoplasm"/>
    <property type="evidence" value="ECO:0007669"/>
    <property type="project" value="UniProtKB-SubCell"/>
</dbReference>
<evidence type="ECO:0000313" key="9">
    <source>
        <dbReference type="Proteomes" id="UP000176855"/>
    </source>
</evidence>
<comment type="function">
    <text evidence="4">Peptide chain release factor 2 directs the termination of translation in response to the peptide chain termination codons UGA and UAA.</text>
</comment>
<dbReference type="InterPro" id="IPR004374">
    <property type="entry name" value="PrfB"/>
</dbReference>
<dbReference type="Pfam" id="PF00472">
    <property type="entry name" value="RF-1"/>
    <property type="match status" value="1"/>
</dbReference>
<keyword evidence="4" id="KW-0963">Cytoplasm</keyword>
<comment type="subcellular location">
    <subcellularLocation>
        <location evidence="4">Cytoplasm</location>
    </subcellularLocation>
</comment>
<feature type="domain" description="Prokaryotic-type class I peptide chain release factors" evidence="7">
    <location>
        <begin position="214"/>
        <end position="230"/>
    </location>
</feature>
<dbReference type="STRING" id="1802202.A2730_01920"/>
<evidence type="ECO:0000256" key="3">
    <source>
        <dbReference type="ARBA" id="ARBA00022917"/>
    </source>
</evidence>
<dbReference type="InterPro" id="IPR005139">
    <property type="entry name" value="PCRF"/>
</dbReference>
<dbReference type="PANTHER" id="PTHR43116">
    <property type="entry name" value="PEPTIDE CHAIN RELEASE FACTOR 2"/>
    <property type="match status" value="1"/>
</dbReference>
<gene>
    <name evidence="4" type="primary">prfB</name>
    <name evidence="8" type="ORF">A2730_01920</name>
</gene>
<evidence type="ECO:0000256" key="1">
    <source>
        <dbReference type="ARBA" id="ARBA00010835"/>
    </source>
</evidence>
<feature type="modified residue" description="N5-methylglutamine" evidence="4">
    <location>
        <position position="221"/>
    </location>
</feature>
<dbReference type="Proteomes" id="UP000176855">
    <property type="component" value="Unassembled WGS sequence"/>
</dbReference>
<accession>A0A1G2HR41</accession>
<evidence type="ECO:0000259" key="7">
    <source>
        <dbReference type="PROSITE" id="PS00745"/>
    </source>
</evidence>
<evidence type="ECO:0000256" key="2">
    <source>
        <dbReference type="ARBA" id="ARBA00022481"/>
    </source>
</evidence>
<dbReference type="Gene3D" id="1.20.58.410">
    <property type="entry name" value="Release factor"/>
    <property type="match status" value="1"/>
</dbReference>
<keyword evidence="2 4" id="KW-0488">Methylation</keyword>
<sequence length="333" mass="38079">MEAETQAPEFWKDQERATAASQKIAFLKEEIETIESLKKELIDLKELEYLTKSDENLKKELEKKWSVLKEKIAKEEFRIFLSGKYDRNNAIIEIFSGAGGVDAQDWATMLLRMYERYCAQKRFSVQVLHQSFGEAGGPDGRIGTKSATLEIKGKYAYGLLKKETGVHRLVRISPFSAQKLRHTSFALVEVLPEIEQQDTEIEIKPEELKIDTFRASGPGGQYVNKTESAIRITHIPTGLVVSSQSERLQGKNKEHAMKILYAKLHQLQAVEHKKELKEIKGESISASWGNQIRSYVLHPYRMVKDLRTQYETSDTEGVLDGELDEFIQAEIRI</sequence>
<organism evidence="8 9">
    <name type="scientific">Candidatus Staskawiczbacteria bacterium RIFCSPHIGHO2_01_FULL_39_25</name>
    <dbReference type="NCBI Taxonomy" id="1802202"/>
    <lineage>
        <taxon>Bacteria</taxon>
        <taxon>Candidatus Staskawicziibacteriota</taxon>
    </lineage>
</organism>
<proteinExistence type="inferred from homology"/>